<accession>A0ABP1G4E4</accession>
<dbReference type="EMBL" id="CAXHTA020000012">
    <property type="protein sequence ID" value="CAL5225570.1"/>
    <property type="molecule type" value="Genomic_DNA"/>
</dbReference>
<evidence type="ECO:0000313" key="1">
    <source>
        <dbReference type="EMBL" id="CAL5225570.1"/>
    </source>
</evidence>
<proteinExistence type="predicted"/>
<comment type="caution">
    <text evidence="1">The sequence shown here is derived from an EMBL/GenBank/DDBJ whole genome shotgun (WGS) entry which is preliminary data.</text>
</comment>
<dbReference type="Proteomes" id="UP001497392">
    <property type="component" value="Unassembled WGS sequence"/>
</dbReference>
<protein>
    <submittedName>
        <fullName evidence="1">G8411 protein</fullName>
    </submittedName>
</protein>
<organism evidence="1 2">
    <name type="scientific">Coccomyxa viridis</name>
    <dbReference type="NCBI Taxonomy" id="1274662"/>
    <lineage>
        <taxon>Eukaryota</taxon>
        <taxon>Viridiplantae</taxon>
        <taxon>Chlorophyta</taxon>
        <taxon>core chlorophytes</taxon>
        <taxon>Trebouxiophyceae</taxon>
        <taxon>Trebouxiophyceae incertae sedis</taxon>
        <taxon>Coccomyxaceae</taxon>
        <taxon>Coccomyxa</taxon>
    </lineage>
</organism>
<sequence>MEVCMETQRFKECRLLQHDGRQRALAYVGISSSATMPDGKPWGGQVVALVDDWDNTYYNRLTPQHRTEIAAHFGHHFISFLNAGDRISDMRRKLYGAEAFGPAYILSLDMPWGERYFIMEVIDNLPGEAERQGGRTAYLAFLGRTSWEEEDLIVLAEYDYAHHVQSQTGQ</sequence>
<reference evidence="1 2" key="1">
    <citation type="submission" date="2024-06" db="EMBL/GenBank/DDBJ databases">
        <authorList>
            <person name="Kraege A."/>
            <person name="Thomma B."/>
        </authorList>
    </citation>
    <scope>NUCLEOTIDE SEQUENCE [LARGE SCALE GENOMIC DNA]</scope>
</reference>
<gene>
    <name evidence="1" type="primary">g8411</name>
    <name evidence="1" type="ORF">VP750_LOCUS7229</name>
</gene>
<keyword evidence="2" id="KW-1185">Reference proteome</keyword>
<evidence type="ECO:0000313" key="2">
    <source>
        <dbReference type="Proteomes" id="UP001497392"/>
    </source>
</evidence>
<name>A0ABP1G4E4_9CHLO</name>